<reference evidence="2 4" key="3">
    <citation type="journal article" date="2024" name="Syst. Appl. Microbiol.">
        <title>Helicobacter cappadocius sp. nov., from lizards: The first psychrotrophic Helicobacter species.</title>
        <authorList>
            <person name="Aydin F."/>
            <person name="Tarhane S."/>
            <person name="Karakaya E."/>
            <person name="Abay S."/>
            <person name="Kayman T."/>
            <person name="Guran O."/>
            <person name="Bozkurt E."/>
            <person name="Uzum N."/>
            <person name="Avci A."/>
            <person name="Olgun K."/>
            <person name="Jablonski D."/>
            <person name="Guran C."/>
            <person name="Burcin Saticioglu I."/>
        </authorList>
    </citation>
    <scope>NUCLEOTIDE SEQUENCE [LARGE SCALE GENOMIC DNA]</scope>
    <source>
        <strain evidence="2">Faydin-H75</strain>
        <strain evidence="4">faydin-H76</strain>
    </source>
</reference>
<name>A0AA90PJ60_9HELI</name>
<dbReference type="EMBL" id="JAUYZK010000002">
    <property type="protein sequence ID" value="MDP2538515.1"/>
    <property type="molecule type" value="Genomic_DNA"/>
</dbReference>
<evidence type="ECO:0000313" key="3">
    <source>
        <dbReference type="EMBL" id="MDP2538515.1"/>
    </source>
</evidence>
<evidence type="ECO:0000313" key="4">
    <source>
        <dbReference type="Proteomes" id="UP001177258"/>
    </source>
</evidence>
<evidence type="ECO:0000313" key="5">
    <source>
        <dbReference type="Proteomes" id="UP001240777"/>
    </source>
</evidence>
<dbReference type="RefSeq" id="WP_305516490.1">
    <property type="nucleotide sequence ID" value="NZ_JAUPEV010000002.1"/>
</dbReference>
<comment type="caution">
    <text evidence="3">The sequence shown here is derived from an EMBL/GenBank/DDBJ whole genome shotgun (WGS) entry which is preliminary data.</text>
</comment>
<dbReference type="AlphaFoldDB" id="A0AA90PJ60"/>
<organism evidence="3 4">
    <name type="scientific">Helicobacter cappadocius</name>
    <dbReference type="NCBI Taxonomy" id="3063998"/>
    <lineage>
        <taxon>Bacteria</taxon>
        <taxon>Pseudomonadati</taxon>
        <taxon>Campylobacterota</taxon>
        <taxon>Epsilonproteobacteria</taxon>
        <taxon>Campylobacterales</taxon>
        <taxon>Helicobacteraceae</taxon>
        <taxon>Helicobacter</taxon>
    </lineage>
</organism>
<feature type="chain" id="PRO_5041734109" description="Outer membrane protein" evidence="1">
    <location>
        <begin position="21"/>
        <end position="286"/>
    </location>
</feature>
<dbReference type="Proteomes" id="UP001240777">
    <property type="component" value="Unassembled WGS sequence"/>
</dbReference>
<proteinExistence type="predicted"/>
<dbReference type="Proteomes" id="UP001177258">
    <property type="component" value="Unassembled WGS sequence"/>
</dbReference>
<gene>
    <name evidence="2" type="ORF">Q5I04_01775</name>
    <name evidence="3" type="ORF">Q5I06_01775</name>
</gene>
<accession>A0AA90PJ60</accession>
<keyword evidence="5" id="KW-1185">Reference proteome</keyword>
<sequence>MKRVLYMSILLFLPLVNSFGNEMPNTKPLVNVNDTNTVVGDNITGGLFFGLSAGADFINNHFKTDQNLTSYNYSKDGEKAGNTPSFSGFNLEGKLGLIKTTKNIGIRIYGYYGRAWDSMETFGLQYTPINANSYYESAYLDSEYYGGMLDILFGGFQTGDITGYFSIGGGYQFTHYKLSGTVSLGYANTYFLDDDIYRSNLSGNEYIQSPVANIGGGVIVNKHHMFEINLRYLFINPIFINDSETKMIGTAGFPIYKKNIPDNTPITIRESIGYNFNLTFNYMYIF</sequence>
<keyword evidence="1" id="KW-0732">Signal</keyword>
<reference evidence="3 5" key="1">
    <citation type="submission" date="2023-07" db="EMBL/GenBank/DDBJ databases">
        <title>Unpublished Manusciprt.</title>
        <authorList>
            <person name="Aydin F."/>
            <person name="Tarhane S."/>
            <person name="Saticioglu I.B."/>
            <person name="Karakaya E."/>
            <person name="Abay S."/>
            <person name="Guran O."/>
            <person name="Bozkurt E."/>
            <person name="Uzum N."/>
            <person name="Olgun K."/>
            <person name="Jablonski D."/>
        </authorList>
    </citation>
    <scope>NUCLEOTIDE SEQUENCE</scope>
    <source>
        <strain evidence="5">faydin-H75</strain>
        <strain evidence="3">Faydin-H76</strain>
    </source>
</reference>
<reference evidence="2" key="2">
    <citation type="submission" date="2023-07" db="EMBL/GenBank/DDBJ databases">
        <authorList>
            <person name="Aydin F."/>
            <person name="Tarhane S."/>
            <person name="Saticioglu I.B."/>
            <person name="Karakaya E."/>
            <person name="Abay S."/>
            <person name="Guran O."/>
            <person name="Bozkurt E."/>
            <person name="Uzum N."/>
            <person name="Olgun K."/>
            <person name="Jablonski D."/>
        </authorList>
    </citation>
    <scope>NUCLEOTIDE SEQUENCE</scope>
    <source>
        <strain evidence="2">Faydin-H75</strain>
    </source>
</reference>
<protein>
    <recommendedName>
        <fullName evidence="6">Outer membrane protein</fullName>
    </recommendedName>
</protein>
<feature type="signal peptide" evidence="1">
    <location>
        <begin position="1"/>
        <end position="20"/>
    </location>
</feature>
<evidence type="ECO:0000256" key="1">
    <source>
        <dbReference type="SAM" id="SignalP"/>
    </source>
</evidence>
<dbReference type="EMBL" id="JAUPEV010000002">
    <property type="protein sequence ID" value="MDO7252648.1"/>
    <property type="molecule type" value="Genomic_DNA"/>
</dbReference>
<evidence type="ECO:0008006" key="6">
    <source>
        <dbReference type="Google" id="ProtNLM"/>
    </source>
</evidence>
<evidence type="ECO:0000313" key="2">
    <source>
        <dbReference type="EMBL" id="MDO7252648.1"/>
    </source>
</evidence>